<dbReference type="InterPro" id="IPR025241">
    <property type="entry name" value="DUF4190"/>
</dbReference>
<keyword evidence="1" id="KW-0472">Membrane</keyword>
<dbReference type="AlphaFoldDB" id="A0A7W5ZP67"/>
<keyword evidence="2" id="KW-0732">Signal</keyword>
<evidence type="ECO:0000313" key="4">
    <source>
        <dbReference type="EMBL" id="MBB3839149.1"/>
    </source>
</evidence>
<keyword evidence="5" id="KW-1185">Reference proteome</keyword>
<dbReference type="PROSITE" id="PS51257">
    <property type="entry name" value="PROKAR_LIPOPROTEIN"/>
    <property type="match status" value="1"/>
</dbReference>
<feature type="transmembrane region" description="Helical" evidence="1">
    <location>
        <begin position="181"/>
        <end position="207"/>
    </location>
</feature>
<keyword evidence="1" id="KW-1133">Transmembrane helix</keyword>
<dbReference type="EMBL" id="JACIBY010000006">
    <property type="protein sequence ID" value="MBB3839149.1"/>
    <property type="molecule type" value="Genomic_DNA"/>
</dbReference>
<name>A0A7W5ZP67_9BACT</name>
<comment type="caution">
    <text evidence="4">The sequence shown here is derived from an EMBL/GenBank/DDBJ whole genome shotgun (WGS) entry which is preliminary data.</text>
</comment>
<protein>
    <recommendedName>
        <fullName evidence="3">DUF4190 domain-containing protein</fullName>
    </recommendedName>
</protein>
<evidence type="ECO:0000256" key="2">
    <source>
        <dbReference type="SAM" id="SignalP"/>
    </source>
</evidence>
<evidence type="ECO:0000313" key="5">
    <source>
        <dbReference type="Proteomes" id="UP000541352"/>
    </source>
</evidence>
<evidence type="ECO:0000256" key="1">
    <source>
        <dbReference type="SAM" id="Phobius"/>
    </source>
</evidence>
<dbReference type="RefSeq" id="WP_183975179.1">
    <property type="nucleotide sequence ID" value="NZ_JACIBY010000006.1"/>
</dbReference>
<reference evidence="4 5" key="1">
    <citation type="submission" date="2020-08" db="EMBL/GenBank/DDBJ databases">
        <title>Genomic Encyclopedia of Type Strains, Phase IV (KMG-IV): sequencing the most valuable type-strain genomes for metagenomic binning, comparative biology and taxonomic classification.</title>
        <authorList>
            <person name="Goeker M."/>
        </authorList>
    </citation>
    <scope>NUCLEOTIDE SEQUENCE [LARGE SCALE GENOMIC DNA]</scope>
    <source>
        <strain evidence="4 5">DSM 17976</strain>
    </source>
</reference>
<evidence type="ECO:0000259" key="3">
    <source>
        <dbReference type="Pfam" id="PF13828"/>
    </source>
</evidence>
<feature type="signal peptide" evidence="2">
    <location>
        <begin position="1"/>
        <end position="21"/>
    </location>
</feature>
<dbReference type="Pfam" id="PF13828">
    <property type="entry name" value="DUF4190"/>
    <property type="match status" value="1"/>
</dbReference>
<organism evidence="4 5">
    <name type="scientific">Runella defluvii</name>
    <dbReference type="NCBI Taxonomy" id="370973"/>
    <lineage>
        <taxon>Bacteria</taxon>
        <taxon>Pseudomonadati</taxon>
        <taxon>Bacteroidota</taxon>
        <taxon>Cytophagia</taxon>
        <taxon>Cytophagales</taxon>
        <taxon>Spirosomataceae</taxon>
        <taxon>Runella</taxon>
    </lineage>
</organism>
<feature type="chain" id="PRO_5031395711" description="DUF4190 domain-containing protein" evidence="2">
    <location>
        <begin position="22"/>
        <end position="212"/>
    </location>
</feature>
<proteinExistence type="predicted"/>
<accession>A0A7W5ZP67</accession>
<sequence>MKNLFYLFTLVVLLASCQKRAYVTFIPAPTFEYHSSPQKGQVQTHTPELISEALASAPQEDSSPTLPEEIASTEIVAASTEVASTTNTTFQPKKASLKQRIAQRVVERKLTKMGVLKHTQPKATKTDGVSVASFLAAILGIVGLFATGWLFLIGMVAAIVLGFIGLSRVRHSNGQLGGRGWAIAGLVLGFIELLLLILGVLFVAALISGFGA</sequence>
<gene>
    <name evidence="4" type="ORF">FHS57_003155</name>
</gene>
<feature type="domain" description="DUF4190" evidence="3">
    <location>
        <begin position="135"/>
        <end position="198"/>
    </location>
</feature>
<keyword evidence="1" id="KW-0812">Transmembrane</keyword>
<feature type="transmembrane region" description="Helical" evidence="1">
    <location>
        <begin position="134"/>
        <end position="161"/>
    </location>
</feature>
<dbReference type="Proteomes" id="UP000541352">
    <property type="component" value="Unassembled WGS sequence"/>
</dbReference>